<evidence type="ECO:0000256" key="1">
    <source>
        <dbReference type="ARBA" id="ARBA00004167"/>
    </source>
</evidence>
<dbReference type="PANTHER" id="PTHR30168">
    <property type="entry name" value="PUTATIVE MEMBRANE PROTEIN YPFJ"/>
    <property type="match status" value="1"/>
</dbReference>
<comment type="subcellular location">
    <subcellularLocation>
        <location evidence="1">Membrane</location>
        <topology evidence="1">Single-pass membrane protein</topology>
    </subcellularLocation>
</comment>
<keyword evidence="3" id="KW-1133">Transmembrane helix</keyword>
<keyword evidence="6" id="KW-1185">Reference proteome</keyword>
<evidence type="ECO:0000313" key="5">
    <source>
        <dbReference type="EMBL" id="TWT69548.1"/>
    </source>
</evidence>
<dbReference type="AlphaFoldDB" id="A0A5C5Y3N2"/>
<keyword evidence="4" id="KW-0472">Membrane</keyword>
<evidence type="ECO:0000256" key="4">
    <source>
        <dbReference type="ARBA" id="ARBA00023136"/>
    </source>
</evidence>
<proteinExistence type="predicted"/>
<organism evidence="5 6">
    <name type="scientific">Crateriforma conspicua</name>
    <dbReference type="NCBI Taxonomy" id="2527996"/>
    <lineage>
        <taxon>Bacteria</taxon>
        <taxon>Pseudomonadati</taxon>
        <taxon>Planctomycetota</taxon>
        <taxon>Planctomycetia</taxon>
        <taxon>Planctomycetales</taxon>
        <taxon>Planctomycetaceae</taxon>
        <taxon>Crateriforma</taxon>
    </lineage>
</organism>
<dbReference type="Pfam" id="PF04228">
    <property type="entry name" value="Zn_peptidase"/>
    <property type="match status" value="1"/>
</dbReference>
<keyword evidence="2" id="KW-0812">Transmembrane</keyword>
<reference evidence="5 6" key="1">
    <citation type="submission" date="2019-02" db="EMBL/GenBank/DDBJ databases">
        <title>Deep-cultivation of Planctomycetes and their phenomic and genomic characterization uncovers novel biology.</title>
        <authorList>
            <person name="Wiegand S."/>
            <person name="Jogler M."/>
            <person name="Boedeker C."/>
            <person name="Pinto D."/>
            <person name="Vollmers J."/>
            <person name="Rivas-Marin E."/>
            <person name="Kohn T."/>
            <person name="Peeters S.H."/>
            <person name="Heuer A."/>
            <person name="Rast P."/>
            <person name="Oberbeckmann S."/>
            <person name="Bunk B."/>
            <person name="Jeske O."/>
            <person name="Meyerdierks A."/>
            <person name="Storesund J.E."/>
            <person name="Kallscheuer N."/>
            <person name="Luecker S."/>
            <person name="Lage O.M."/>
            <person name="Pohl T."/>
            <person name="Merkel B.J."/>
            <person name="Hornburger P."/>
            <person name="Mueller R.-W."/>
            <person name="Bruemmer F."/>
            <person name="Labrenz M."/>
            <person name="Spormann A.M."/>
            <person name="Op Den Camp H."/>
            <person name="Overmann J."/>
            <person name="Amann R."/>
            <person name="Jetten M.S.M."/>
            <person name="Mascher T."/>
            <person name="Medema M.H."/>
            <person name="Devos D.P."/>
            <person name="Kaster A.-K."/>
            <person name="Ovreas L."/>
            <person name="Rohde M."/>
            <person name="Galperin M.Y."/>
            <person name="Jogler C."/>
        </authorList>
    </citation>
    <scope>NUCLEOTIDE SEQUENCE [LARGE SCALE GENOMIC DNA]</scope>
    <source>
        <strain evidence="5 6">Pan14r</strain>
    </source>
</reference>
<dbReference type="Proteomes" id="UP000317238">
    <property type="component" value="Unassembled WGS sequence"/>
</dbReference>
<evidence type="ECO:0000313" key="6">
    <source>
        <dbReference type="Proteomes" id="UP000317238"/>
    </source>
</evidence>
<name>A0A5C5Y3N2_9PLAN</name>
<dbReference type="InterPro" id="IPR007343">
    <property type="entry name" value="Uncharacterised_pept_Zn_put"/>
</dbReference>
<dbReference type="PANTHER" id="PTHR30168:SF0">
    <property type="entry name" value="INNER MEMBRANE PROTEIN"/>
    <property type="match status" value="1"/>
</dbReference>
<accession>A0A5C5Y3N2</accession>
<evidence type="ECO:0000256" key="2">
    <source>
        <dbReference type="ARBA" id="ARBA00022692"/>
    </source>
</evidence>
<protein>
    <submittedName>
        <fullName evidence="5">Putative neutral zinc metallopeptidase</fullName>
    </submittedName>
</protein>
<dbReference type="EMBL" id="SJPL01000001">
    <property type="protein sequence ID" value="TWT69548.1"/>
    <property type="molecule type" value="Genomic_DNA"/>
</dbReference>
<sequence>MGGGIGVVLIAVVIALLGGNPQQFLQQANQGAPQGGGGEVQLSEAEVEAGEFVKTIFADTEEVWGDLFRRAGYEYRQPTLVLFKDRVQSGCGMASSGTGPFYCPADEKVYLDTSFFDQLSRQLGAPGDFAQAYVVAHEVGHHVQKLLGYTDLVDKKRQTLPEVQYNRYSVALELQADFFAGVMLHHADKKWNTIERGDVEEGLNAARRIGDDALQMASRGYVQPESFNHGTSEQRMKWLYLGLETGDISQGDTFTALGLGR</sequence>
<dbReference type="GO" id="GO:0016020">
    <property type="term" value="C:membrane"/>
    <property type="evidence" value="ECO:0007669"/>
    <property type="project" value="UniProtKB-SubCell"/>
</dbReference>
<evidence type="ECO:0000256" key="3">
    <source>
        <dbReference type="ARBA" id="ARBA00022989"/>
    </source>
</evidence>
<gene>
    <name evidence="5" type="ORF">Pan14r_18360</name>
</gene>
<comment type="caution">
    <text evidence="5">The sequence shown here is derived from an EMBL/GenBank/DDBJ whole genome shotgun (WGS) entry which is preliminary data.</text>
</comment>
<dbReference type="SUPFAM" id="SSF55486">
    <property type="entry name" value="Metalloproteases ('zincins'), catalytic domain"/>
    <property type="match status" value="1"/>
</dbReference>